<gene>
    <name evidence="6" type="primary">LOC106165925</name>
    <name evidence="7" type="synonym">LOC106176302</name>
</gene>
<evidence type="ECO:0000256" key="1">
    <source>
        <dbReference type="ARBA" id="ARBA00005483"/>
    </source>
</evidence>
<dbReference type="RefSeq" id="XP_013399742.1">
    <property type="nucleotide sequence ID" value="XM_013544288.1"/>
</dbReference>
<dbReference type="PANTHER" id="PTHR16188">
    <property type="entry name" value="PROTEIN PHOSPHATASE 1 INHIBITOR POTENTIATED BY PROTEIN KINASE C"/>
    <property type="match status" value="1"/>
</dbReference>
<protein>
    <submittedName>
        <fullName evidence="6 7">Protein phosphatase 1 regulatory subunit 14C-like</fullName>
    </submittedName>
</protein>
<proteinExistence type="inferred from homology"/>
<evidence type="ECO:0000313" key="6">
    <source>
        <dbReference type="RefSeq" id="XP_013399742.1"/>
    </source>
</evidence>
<comment type="similarity">
    <text evidence="1">Belongs to the PP1 inhibitor family.</text>
</comment>
<reference evidence="6 7" key="1">
    <citation type="submission" date="2025-04" db="UniProtKB">
        <authorList>
            <consortium name="RefSeq"/>
        </authorList>
    </citation>
    <scope>IDENTIFICATION</scope>
    <source>
        <tissue evidence="6 7">Gonads</tissue>
    </source>
</reference>
<sequence length="148" mass="17045">MATFTSTGTTPAVADMNSYRNAAAPANTVHNNTSPGNHAVNFHTPTKRDEVHEQKQKYFTAKYGAQQMVLIRKRLKVEDWVDDQLRDLYDCEDDADTYDCEIDLDEVLDLDTDNEKRQFIWEKVSNAPQSQEVLSKFIEELLERTKTL</sequence>
<dbReference type="InterPro" id="IPR008025">
    <property type="entry name" value="CPI-17"/>
</dbReference>
<evidence type="ECO:0000313" key="5">
    <source>
        <dbReference type="Proteomes" id="UP000085678"/>
    </source>
</evidence>
<dbReference type="Gene3D" id="1.10.150.220">
    <property type="entry name" value="CPI-17"/>
    <property type="match status" value="1"/>
</dbReference>
<feature type="region of interest" description="Disordered" evidence="4">
    <location>
        <begin position="26"/>
        <end position="53"/>
    </location>
</feature>
<dbReference type="GO" id="GO:0005737">
    <property type="term" value="C:cytoplasm"/>
    <property type="evidence" value="ECO:0007669"/>
    <property type="project" value="InterPro"/>
</dbReference>
<evidence type="ECO:0000256" key="2">
    <source>
        <dbReference type="ARBA" id="ARBA00022553"/>
    </source>
</evidence>
<dbReference type="SUPFAM" id="SSF81790">
    <property type="entry name" value="Myosin phosphatase inhibitor 17kDa protein, CPI-17"/>
    <property type="match status" value="1"/>
</dbReference>
<dbReference type="STRING" id="7574.A0A1S3ING2"/>
<dbReference type="OMA" id="DHDCELE"/>
<dbReference type="GO" id="GO:0004865">
    <property type="term" value="F:protein serine/threonine phosphatase inhibitor activity"/>
    <property type="evidence" value="ECO:0007669"/>
    <property type="project" value="TreeGrafter"/>
</dbReference>
<name>A0A1S3ING2_LINAN</name>
<dbReference type="GeneID" id="106165925"/>
<organism evidence="5 6">
    <name type="scientific">Lingula anatina</name>
    <name type="common">Brachiopod</name>
    <name type="synonym">Lingula unguis</name>
    <dbReference type="NCBI Taxonomy" id="7574"/>
    <lineage>
        <taxon>Eukaryota</taxon>
        <taxon>Metazoa</taxon>
        <taxon>Spiralia</taxon>
        <taxon>Lophotrochozoa</taxon>
        <taxon>Brachiopoda</taxon>
        <taxon>Linguliformea</taxon>
        <taxon>Lingulata</taxon>
        <taxon>Lingulida</taxon>
        <taxon>Linguloidea</taxon>
        <taxon>Lingulidae</taxon>
        <taxon>Lingula</taxon>
    </lineage>
</organism>
<dbReference type="InterPro" id="IPR036658">
    <property type="entry name" value="CPI-17_sf"/>
</dbReference>
<dbReference type="OrthoDB" id="8193882at2759"/>
<dbReference type="AlphaFoldDB" id="A0A1S3ING2"/>
<dbReference type="PANTHER" id="PTHR16188:SF14">
    <property type="entry name" value="GEO07393P1"/>
    <property type="match status" value="1"/>
</dbReference>
<evidence type="ECO:0000256" key="4">
    <source>
        <dbReference type="SAM" id="MobiDB-lite"/>
    </source>
</evidence>
<dbReference type="KEGG" id="lak:106165925"/>
<dbReference type="Proteomes" id="UP000085678">
    <property type="component" value="Unplaced"/>
</dbReference>
<keyword evidence="2" id="KW-0597">Phosphoprotein</keyword>
<keyword evidence="5" id="KW-1185">Reference proteome</keyword>
<evidence type="ECO:0000256" key="3">
    <source>
        <dbReference type="ARBA" id="ARBA00023272"/>
    </source>
</evidence>
<evidence type="ECO:0000313" key="7">
    <source>
        <dbReference type="RefSeq" id="XP_013414085.1"/>
    </source>
</evidence>
<dbReference type="KEGG" id="lak:106176302"/>
<dbReference type="Pfam" id="PF05361">
    <property type="entry name" value="PP1_inhibitor"/>
    <property type="match status" value="1"/>
</dbReference>
<dbReference type="RefSeq" id="XP_013414085.1">
    <property type="nucleotide sequence ID" value="XM_013558631.2"/>
</dbReference>
<dbReference type="GeneID" id="106176302"/>
<keyword evidence="3" id="KW-0650">Protein phosphatase inhibitor</keyword>
<accession>A0A1S3ING2</accession>